<reference evidence="3 4" key="1">
    <citation type="submission" date="2016-10" db="EMBL/GenBank/DDBJ databases">
        <authorList>
            <person name="de Groot N.N."/>
        </authorList>
    </citation>
    <scope>NUCLEOTIDE SEQUENCE [LARGE SCALE GENOMIC DNA]</scope>
    <source>
        <strain evidence="3 4">DSM 6059</strain>
    </source>
</reference>
<sequence>MNDTYINIKNKISNANTWQEKYREIMLLGKTLPQLSNELKIDSALVDGCESKVWLHLEFKIGLQENTLFINANSDTRIVKGLLCIIINLYSDLTPSEILSINPEKEFEDMSLLKHLSPSRGNGIKAILSVIHNKATAQK</sequence>
<dbReference type="RefSeq" id="WP_091980481.1">
    <property type="nucleotide sequence ID" value="NZ_FOLO01000004.1"/>
</dbReference>
<feature type="domain" description="Fe-S metabolism associated" evidence="2">
    <location>
        <begin position="11"/>
        <end position="133"/>
    </location>
</feature>
<dbReference type="AlphaFoldDB" id="A0A1I1GB83"/>
<evidence type="ECO:0000313" key="4">
    <source>
        <dbReference type="Proteomes" id="UP000198862"/>
    </source>
</evidence>
<dbReference type="OrthoDB" id="9799320at2"/>
<evidence type="ECO:0000259" key="2">
    <source>
        <dbReference type="Pfam" id="PF02657"/>
    </source>
</evidence>
<evidence type="ECO:0000313" key="3">
    <source>
        <dbReference type="EMBL" id="SFC08977.1"/>
    </source>
</evidence>
<dbReference type="SUPFAM" id="SSF82649">
    <property type="entry name" value="SufE/NifU"/>
    <property type="match status" value="1"/>
</dbReference>
<dbReference type="Gene3D" id="3.90.1010.10">
    <property type="match status" value="1"/>
</dbReference>
<dbReference type="STRING" id="1123010.SAMN02745724_00892"/>
<name>A0A1I1GB83_9GAMM</name>
<protein>
    <submittedName>
        <fullName evidence="3">Cysteine desulfuration protein SufE</fullName>
    </submittedName>
</protein>
<dbReference type="PANTHER" id="PTHR43597:SF5">
    <property type="entry name" value="SUFE-LIKE PROTEIN 2, CHLOROPLASTIC"/>
    <property type="match status" value="1"/>
</dbReference>
<keyword evidence="4" id="KW-1185">Reference proteome</keyword>
<comment type="similarity">
    <text evidence="1">Belongs to the SufE family.</text>
</comment>
<gene>
    <name evidence="3" type="ORF">SAMN02745724_00892</name>
</gene>
<accession>A0A1I1GB83</accession>
<dbReference type="EMBL" id="FOLO01000004">
    <property type="protein sequence ID" value="SFC08977.1"/>
    <property type="molecule type" value="Genomic_DNA"/>
</dbReference>
<dbReference type="InterPro" id="IPR003808">
    <property type="entry name" value="Fe-S_metab-assoc_dom"/>
</dbReference>
<dbReference type="PANTHER" id="PTHR43597">
    <property type="entry name" value="SULFUR ACCEPTOR PROTEIN CSDE"/>
    <property type="match status" value="1"/>
</dbReference>
<organism evidence="3 4">
    <name type="scientific">Pseudoalteromonas denitrificans DSM 6059</name>
    <dbReference type="NCBI Taxonomy" id="1123010"/>
    <lineage>
        <taxon>Bacteria</taxon>
        <taxon>Pseudomonadati</taxon>
        <taxon>Pseudomonadota</taxon>
        <taxon>Gammaproteobacteria</taxon>
        <taxon>Alteromonadales</taxon>
        <taxon>Pseudoalteromonadaceae</taxon>
        <taxon>Pseudoalteromonas</taxon>
    </lineage>
</organism>
<evidence type="ECO:0000256" key="1">
    <source>
        <dbReference type="ARBA" id="ARBA00010282"/>
    </source>
</evidence>
<dbReference type="Pfam" id="PF02657">
    <property type="entry name" value="SufE"/>
    <property type="match status" value="1"/>
</dbReference>
<proteinExistence type="inferred from homology"/>
<dbReference type="Proteomes" id="UP000198862">
    <property type="component" value="Unassembled WGS sequence"/>
</dbReference>